<proteinExistence type="predicted"/>
<sequence>MQDELQREYNQLIKEISKEVLELSVAKSMEKASLTVNKQVPVMAESIDKLRKVLDELQYVNAEYLKRQQGQKKREERMDVQLKNILQKVEVDINHVKEIKGDITRFQEKTDKKFDLQDKAAKLLEESLEKRADQLDGQLNVLTNHGVETADTSKKLLITTLIFSLGSFGILTTLLLHTLQVISL</sequence>
<comment type="caution">
    <text evidence="2">The sequence shown here is derived from an EMBL/GenBank/DDBJ whole genome shotgun (WGS) entry which is preliminary data.</text>
</comment>
<protein>
    <submittedName>
        <fullName evidence="2">Uncharacterized protein</fullName>
    </submittedName>
</protein>
<evidence type="ECO:0000256" key="1">
    <source>
        <dbReference type="SAM" id="Phobius"/>
    </source>
</evidence>
<accession>A0ABW4KIN1</accession>
<dbReference type="RefSeq" id="WP_380774709.1">
    <property type="nucleotide sequence ID" value="NZ_JBHUEO010000047.1"/>
</dbReference>
<keyword evidence="1" id="KW-0472">Membrane</keyword>
<evidence type="ECO:0000313" key="3">
    <source>
        <dbReference type="Proteomes" id="UP001597301"/>
    </source>
</evidence>
<feature type="transmembrane region" description="Helical" evidence="1">
    <location>
        <begin position="156"/>
        <end position="179"/>
    </location>
</feature>
<organism evidence="2 3">
    <name type="scientific">Siminovitchia sediminis</name>
    <dbReference type="NCBI Taxonomy" id="1274353"/>
    <lineage>
        <taxon>Bacteria</taxon>
        <taxon>Bacillati</taxon>
        <taxon>Bacillota</taxon>
        <taxon>Bacilli</taxon>
        <taxon>Bacillales</taxon>
        <taxon>Bacillaceae</taxon>
        <taxon>Siminovitchia</taxon>
    </lineage>
</organism>
<evidence type="ECO:0000313" key="2">
    <source>
        <dbReference type="EMBL" id="MFD1707870.1"/>
    </source>
</evidence>
<gene>
    <name evidence="2" type="ORF">ACFSCZ_14180</name>
</gene>
<dbReference type="EMBL" id="JBHUEO010000047">
    <property type="protein sequence ID" value="MFD1707870.1"/>
    <property type="molecule type" value="Genomic_DNA"/>
</dbReference>
<dbReference type="Proteomes" id="UP001597301">
    <property type="component" value="Unassembled WGS sequence"/>
</dbReference>
<reference evidence="3" key="1">
    <citation type="journal article" date="2019" name="Int. J. Syst. Evol. Microbiol.">
        <title>The Global Catalogue of Microorganisms (GCM) 10K type strain sequencing project: providing services to taxonomists for standard genome sequencing and annotation.</title>
        <authorList>
            <consortium name="The Broad Institute Genomics Platform"/>
            <consortium name="The Broad Institute Genome Sequencing Center for Infectious Disease"/>
            <person name="Wu L."/>
            <person name="Ma J."/>
        </authorList>
    </citation>
    <scope>NUCLEOTIDE SEQUENCE [LARGE SCALE GENOMIC DNA]</scope>
    <source>
        <strain evidence="3">CGMCC 1.12295</strain>
    </source>
</reference>
<keyword evidence="3" id="KW-1185">Reference proteome</keyword>
<keyword evidence="1" id="KW-0812">Transmembrane</keyword>
<keyword evidence="1" id="KW-1133">Transmembrane helix</keyword>
<name>A0ABW4KIN1_9BACI</name>